<proteinExistence type="predicted"/>
<feature type="transmembrane region" description="Helical" evidence="6">
    <location>
        <begin position="94"/>
        <end position="112"/>
    </location>
</feature>
<evidence type="ECO:0000256" key="4">
    <source>
        <dbReference type="ARBA" id="ARBA00023136"/>
    </source>
</evidence>
<comment type="subcellular location">
    <subcellularLocation>
        <location evidence="1">Membrane</location>
        <topology evidence="1">Multi-pass membrane protein</topology>
    </subcellularLocation>
</comment>
<organism evidence="7 8">
    <name type="scientific">Penicillium canescens</name>
    <dbReference type="NCBI Taxonomy" id="5083"/>
    <lineage>
        <taxon>Eukaryota</taxon>
        <taxon>Fungi</taxon>
        <taxon>Dikarya</taxon>
        <taxon>Ascomycota</taxon>
        <taxon>Pezizomycotina</taxon>
        <taxon>Eurotiomycetes</taxon>
        <taxon>Eurotiomycetidae</taxon>
        <taxon>Eurotiales</taxon>
        <taxon>Aspergillaceae</taxon>
        <taxon>Penicillium</taxon>
    </lineage>
</organism>
<evidence type="ECO:0000256" key="6">
    <source>
        <dbReference type="SAM" id="Phobius"/>
    </source>
</evidence>
<dbReference type="InterPro" id="IPR050598">
    <property type="entry name" value="AminoAcid_Transporter"/>
</dbReference>
<feature type="transmembrane region" description="Helical" evidence="6">
    <location>
        <begin position="392"/>
        <end position="409"/>
    </location>
</feature>
<evidence type="ECO:0000313" key="8">
    <source>
        <dbReference type="Proteomes" id="UP001219568"/>
    </source>
</evidence>
<comment type="caution">
    <text evidence="7">The sequence shown here is derived from an EMBL/GenBank/DDBJ whole genome shotgun (WGS) entry which is preliminary data.</text>
</comment>
<feature type="transmembrane region" description="Helical" evidence="6">
    <location>
        <begin position="445"/>
        <end position="462"/>
    </location>
</feature>
<reference evidence="7" key="1">
    <citation type="journal article" date="2023" name="IMA Fungus">
        <title>Comparative genomic study of the Penicillium genus elucidates a diverse pangenome and 15 lateral gene transfer events.</title>
        <authorList>
            <person name="Petersen C."/>
            <person name="Sorensen T."/>
            <person name="Nielsen M.R."/>
            <person name="Sondergaard T.E."/>
            <person name="Sorensen J.L."/>
            <person name="Fitzpatrick D.A."/>
            <person name="Frisvad J.C."/>
            <person name="Nielsen K.L."/>
        </authorList>
    </citation>
    <scope>NUCLEOTIDE SEQUENCE</scope>
    <source>
        <strain evidence="7">IBT 15450</strain>
    </source>
</reference>
<dbReference type="AlphaFoldDB" id="A0AAD6I9H8"/>
<feature type="transmembrane region" description="Helical" evidence="6">
    <location>
        <begin position="337"/>
        <end position="359"/>
    </location>
</feature>
<dbReference type="PANTHER" id="PTHR11785:SF353">
    <property type="entry name" value="METHIONINE TRANSPORTER (EUROFUNG)"/>
    <property type="match status" value="1"/>
</dbReference>
<feature type="transmembrane region" description="Helical" evidence="6">
    <location>
        <begin position="482"/>
        <end position="501"/>
    </location>
</feature>
<feature type="transmembrane region" description="Helical" evidence="6">
    <location>
        <begin position="203"/>
        <end position="226"/>
    </location>
</feature>
<evidence type="ECO:0000256" key="2">
    <source>
        <dbReference type="ARBA" id="ARBA00022692"/>
    </source>
</evidence>
<feature type="transmembrane region" description="Helical" evidence="6">
    <location>
        <begin position="289"/>
        <end position="310"/>
    </location>
</feature>
<accession>A0AAD6I9H8</accession>
<dbReference type="Gene3D" id="1.20.1740.10">
    <property type="entry name" value="Amino acid/polyamine transporter I"/>
    <property type="match status" value="1"/>
</dbReference>
<keyword evidence="4 6" id="KW-0472">Membrane</keyword>
<dbReference type="PANTHER" id="PTHR11785">
    <property type="entry name" value="AMINO ACID TRANSPORTER"/>
    <property type="match status" value="1"/>
</dbReference>
<evidence type="ECO:0000313" key="7">
    <source>
        <dbReference type="EMBL" id="KAJ6038471.1"/>
    </source>
</evidence>
<gene>
    <name evidence="7" type="ORF">N7460_008242</name>
</gene>
<feature type="transmembrane region" description="Helical" evidence="6">
    <location>
        <begin position="513"/>
        <end position="535"/>
    </location>
</feature>
<dbReference type="Proteomes" id="UP001219568">
    <property type="component" value="Unassembled WGS sequence"/>
</dbReference>
<keyword evidence="2 6" id="KW-0812">Transmembrane</keyword>
<sequence length="571" mass="61874">MEKGTFEESATPASPQYDSSDSDSLQYTTEVGGNTSRATYQEASGAPVEVNSPLGYSVGPVTVIFLNLSKMIGTGVFSTPSNVLKGAGSVGLSLIYWVIGYLMASSSLSVYMEFASCFPSRSGSEVVYLEQSYPRPKYFFPTVFAMQTVLFSFSSSNAVVLARYLFKLADAEPSAWQSKGVAAASYTVAVLVLAFNTRWSLRIANAIGVVKLVTLIFIGISGLVVLGGHTSVKEPKANFRNAFDGSGTATVYGTTNALVKVMFSYAGYENAFNVVNEVRNPTKTLRWSAPLSLGLTATLYILANIAYFSAASKEEILESKVVAAGLFFEKVFGNSGAATALNFLICLSAFGNLLAVLIGQSRMLRECGRQGVLPWTSFWTSTRPFGTPLGPYLVKWGFTMLMILAPPAGDAFNFSKFPGVEDIQCLPPLVTDECRLTLLTVVDMGTYPGSIFSLILAIGLVISRQRRKRLNLGAPDYQAWHITVGFSILSNLYMVAMPWYPPSTGATGGDVSFWYATYCAVALGIIALCGVYYYVWIKLLPRLQGFKWEQTVLKLDGGATAHRLVRVKKDS</sequence>
<keyword evidence="8" id="KW-1185">Reference proteome</keyword>
<protein>
    <recommendedName>
        <fullName evidence="9">High affinity methionine permease</fullName>
    </recommendedName>
</protein>
<dbReference type="EMBL" id="JAQJZL010000009">
    <property type="protein sequence ID" value="KAJ6038471.1"/>
    <property type="molecule type" value="Genomic_DNA"/>
</dbReference>
<feature type="transmembrane region" description="Helical" evidence="6">
    <location>
        <begin position="138"/>
        <end position="166"/>
    </location>
</feature>
<keyword evidence="3 6" id="KW-1133">Transmembrane helix</keyword>
<dbReference type="Pfam" id="PF13520">
    <property type="entry name" value="AA_permease_2"/>
    <property type="match status" value="1"/>
</dbReference>
<evidence type="ECO:0000256" key="1">
    <source>
        <dbReference type="ARBA" id="ARBA00004141"/>
    </source>
</evidence>
<dbReference type="PIRSF" id="PIRSF006060">
    <property type="entry name" value="AA_transporter"/>
    <property type="match status" value="1"/>
</dbReference>
<evidence type="ECO:0000256" key="3">
    <source>
        <dbReference type="ARBA" id="ARBA00022989"/>
    </source>
</evidence>
<dbReference type="InterPro" id="IPR002293">
    <property type="entry name" value="AA/rel_permease1"/>
</dbReference>
<reference evidence="7" key="2">
    <citation type="submission" date="2023-01" db="EMBL/GenBank/DDBJ databases">
        <authorList>
            <person name="Petersen C."/>
        </authorList>
    </citation>
    <scope>NUCLEOTIDE SEQUENCE</scope>
    <source>
        <strain evidence="7">IBT 15450</strain>
    </source>
</reference>
<dbReference type="GO" id="GO:0015179">
    <property type="term" value="F:L-amino acid transmembrane transporter activity"/>
    <property type="evidence" value="ECO:0007669"/>
    <property type="project" value="TreeGrafter"/>
</dbReference>
<dbReference type="FunFam" id="1.20.1740.10:FF:000025">
    <property type="entry name" value="High-affinity methionine permease"/>
    <property type="match status" value="1"/>
</dbReference>
<evidence type="ECO:0008006" key="9">
    <source>
        <dbReference type="Google" id="ProtNLM"/>
    </source>
</evidence>
<feature type="transmembrane region" description="Helical" evidence="6">
    <location>
        <begin position="178"/>
        <end position="197"/>
    </location>
</feature>
<evidence type="ECO:0000256" key="5">
    <source>
        <dbReference type="SAM" id="MobiDB-lite"/>
    </source>
</evidence>
<feature type="region of interest" description="Disordered" evidence="5">
    <location>
        <begin position="1"/>
        <end position="30"/>
    </location>
</feature>
<name>A0AAD6I9H8_PENCN</name>
<dbReference type="GO" id="GO:0016020">
    <property type="term" value="C:membrane"/>
    <property type="evidence" value="ECO:0007669"/>
    <property type="project" value="UniProtKB-SubCell"/>
</dbReference>